<keyword evidence="6" id="KW-0769">Symport</keyword>
<gene>
    <name evidence="13" type="ORF">A8926_4725</name>
</gene>
<evidence type="ECO:0000256" key="7">
    <source>
        <dbReference type="ARBA" id="ARBA00022989"/>
    </source>
</evidence>
<feature type="transmembrane region" description="Helical" evidence="11">
    <location>
        <begin position="121"/>
        <end position="140"/>
    </location>
</feature>
<feature type="transmembrane region" description="Helical" evidence="11">
    <location>
        <begin position="161"/>
        <end position="185"/>
    </location>
</feature>
<dbReference type="FunFam" id="1.20.1250.20:FF:000001">
    <property type="entry name" value="Dicarboxylate MFS transporter"/>
    <property type="match status" value="1"/>
</dbReference>
<evidence type="ECO:0000256" key="11">
    <source>
        <dbReference type="SAM" id="Phobius"/>
    </source>
</evidence>
<dbReference type="AlphaFoldDB" id="A0A2N3Y1Q1"/>
<feature type="transmembrane region" description="Helical" evidence="11">
    <location>
        <begin position="251"/>
        <end position="271"/>
    </location>
</feature>
<organism evidence="13 14">
    <name type="scientific">Saccharopolyspora spinosa</name>
    <dbReference type="NCBI Taxonomy" id="60894"/>
    <lineage>
        <taxon>Bacteria</taxon>
        <taxon>Bacillati</taxon>
        <taxon>Actinomycetota</taxon>
        <taxon>Actinomycetes</taxon>
        <taxon>Pseudonocardiales</taxon>
        <taxon>Pseudonocardiaceae</taxon>
        <taxon>Saccharopolyspora</taxon>
    </lineage>
</organism>
<keyword evidence="5 11" id="KW-0812">Transmembrane</keyword>
<evidence type="ECO:0000256" key="10">
    <source>
        <dbReference type="ARBA" id="ARBA00039918"/>
    </source>
</evidence>
<proteinExistence type="inferred from homology"/>
<dbReference type="InterPro" id="IPR051084">
    <property type="entry name" value="H+-coupled_symporters"/>
</dbReference>
<evidence type="ECO:0000256" key="6">
    <source>
        <dbReference type="ARBA" id="ARBA00022847"/>
    </source>
</evidence>
<evidence type="ECO:0000313" key="14">
    <source>
        <dbReference type="Proteomes" id="UP000233786"/>
    </source>
</evidence>
<evidence type="ECO:0000256" key="9">
    <source>
        <dbReference type="ARBA" id="ARBA00037295"/>
    </source>
</evidence>
<feature type="transmembrane region" description="Helical" evidence="11">
    <location>
        <begin position="409"/>
        <end position="429"/>
    </location>
</feature>
<evidence type="ECO:0000256" key="1">
    <source>
        <dbReference type="ARBA" id="ARBA00004651"/>
    </source>
</evidence>
<name>A0A2N3Y1Q1_SACSN</name>
<keyword evidence="8 11" id="KW-0472">Membrane</keyword>
<feature type="domain" description="Major facilitator superfamily (MFS) profile" evidence="12">
    <location>
        <begin position="25"/>
        <end position="436"/>
    </location>
</feature>
<dbReference type="STRING" id="994479.GCA_000194155_07490"/>
<keyword evidence="4" id="KW-1003">Cell membrane</keyword>
<dbReference type="GO" id="GO:0005886">
    <property type="term" value="C:plasma membrane"/>
    <property type="evidence" value="ECO:0007669"/>
    <property type="project" value="UniProtKB-SubCell"/>
</dbReference>
<feature type="transmembrane region" description="Helical" evidence="11">
    <location>
        <begin position="379"/>
        <end position="403"/>
    </location>
</feature>
<dbReference type="SUPFAM" id="SSF103473">
    <property type="entry name" value="MFS general substrate transporter"/>
    <property type="match status" value="1"/>
</dbReference>
<dbReference type="EMBL" id="PJNB01000001">
    <property type="protein sequence ID" value="PKW16832.1"/>
    <property type="molecule type" value="Genomic_DNA"/>
</dbReference>
<dbReference type="PANTHER" id="PTHR43528:SF1">
    <property type="entry name" value="ALPHA-KETOGLUTARATE PERMEASE"/>
    <property type="match status" value="1"/>
</dbReference>
<reference evidence="13" key="1">
    <citation type="submission" date="2017-12" db="EMBL/GenBank/DDBJ databases">
        <title>Sequencing the genomes of 1000 Actinobacteria strains.</title>
        <authorList>
            <person name="Klenk H.-P."/>
        </authorList>
    </citation>
    <scope>NUCLEOTIDE SEQUENCE [LARGE SCALE GENOMIC DNA]</scope>
    <source>
        <strain evidence="13">DSM 44228</strain>
    </source>
</reference>
<comment type="function">
    <text evidence="9">May be a proton symporter involved in the uptake of osmolytes such as proline and glycine betaine.</text>
</comment>
<sequence>MTLRESDAGGIVPPAGLTAAQARRVALGSAAGTAVEYYDFTVYGLLSVSLSTHFFHSDDPLAALLSTFAIFGVAFVLRPIGGMVFGHLGDTLGRRRVLTATILLMTGSTAVIGVLPTYPEIGLAAPILLLLARVAQGLSAGGETSGAGVYAAESAPAKRRAFYASGISGGALFGALIASVLIVGLSSVLPAAEMNTWGWRIPFLISLPIGLIGFWIRRRLEESPQFTGLAEQGSVANAPLLTAVREHRRTILVATCLTLFPMAGYYLIYIYMPTYLTKVAGFDARVGFWSSTVALLAACVATPMFATLSDRTGRKPMLIVSGIAMCALIIPALMVMNSHTVGLAILSHVVIAVPHAAAQSVLLVTIAEQFPTVVRSSGLSLGYNVAAAVAGGSAPFAATWLVAHTGNTMSPAWFVIIMAVLTLAAAVSLRETTGRQLQEA</sequence>
<evidence type="ECO:0000256" key="3">
    <source>
        <dbReference type="ARBA" id="ARBA00022448"/>
    </source>
</evidence>
<feature type="transmembrane region" description="Helical" evidence="11">
    <location>
        <begin position="342"/>
        <end position="367"/>
    </location>
</feature>
<feature type="transmembrane region" description="Helical" evidence="11">
    <location>
        <begin position="97"/>
        <end position="115"/>
    </location>
</feature>
<accession>A0A2N3Y1Q1</accession>
<keyword evidence="14" id="KW-1185">Reference proteome</keyword>
<dbReference type="GO" id="GO:0015293">
    <property type="term" value="F:symporter activity"/>
    <property type="evidence" value="ECO:0007669"/>
    <property type="project" value="UniProtKB-KW"/>
</dbReference>
<feature type="transmembrane region" description="Helical" evidence="11">
    <location>
        <begin position="286"/>
        <end position="306"/>
    </location>
</feature>
<evidence type="ECO:0000259" key="12">
    <source>
        <dbReference type="PROSITE" id="PS50850"/>
    </source>
</evidence>
<dbReference type="InterPro" id="IPR036259">
    <property type="entry name" value="MFS_trans_sf"/>
</dbReference>
<evidence type="ECO:0000256" key="2">
    <source>
        <dbReference type="ARBA" id="ARBA00008240"/>
    </source>
</evidence>
<comment type="similarity">
    <text evidence="2">Belongs to the major facilitator superfamily. Metabolite:H+ Symporter (MHS) family (TC 2.A.1.6) family.</text>
</comment>
<feature type="transmembrane region" description="Helical" evidence="11">
    <location>
        <begin position="197"/>
        <end position="216"/>
    </location>
</feature>
<evidence type="ECO:0000313" key="13">
    <source>
        <dbReference type="EMBL" id="PKW16832.1"/>
    </source>
</evidence>
<feature type="transmembrane region" description="Helical" evidence="11">
    <location>
        <begin position="61"/>
        <end position="85"/>
    </location>
</feature>
<comment type="caution">
    <text evidence="13">The sequence shown here is derived from an EMBL/GenBank/DDBJ whole genome shotgun (WGS) entry which is preliminary data.</text>
</comment>
<dbReference type="Proteomes" id="UP000233786">
    <property type="component" value="Unassembled WGS sequence"/>
</dbReference>
<evidence type="ECO:0000256" key="5">
    <source>
        <dbReference type="ARBA" id="ARBA00022692"/>
    </source>
</evidence>
<keyword evidence="3" id="KW-0813">Transport</keyword>
<dbReference type="PANTHER" id="PTHR43528">
    <property type="entry name" value="ALPHA-KETOGLUTARATE PERMEASE"/>
    <property type="match status" value="1"/>
</dbReference>
<protein>
    <recommendedName>
        <fullName evidence="10">Putative proline/betaine transporter</fullName>
    </recommendedName>
</protein>
<keyword evidence="7 11" id="KW-1133">Transmembrane helix</keyword>
<dbReference type="Pfam" id="PF07690">
    <property type="entry name" value="MFS_1"/>
    <property type="match status" value="1"/>
</dbReference>
<dbReference type="InterPro" id="IPR011701">
    <property type="entry name" value="MFS"/>
</dbReference>
<dbReference type="PROSITE" id="PS50850">
    <property type="entry name" value="MFS"/>
    <property type="match status" value="1"/>
</dbReference>
<feature type="transmembrane region" description="Helical" evidence="11">
    <location>
        <begin position="318"/>
        <end position="336"/>
    </location>
</feature>
<evidence type="ECO:0000256" key="8">
    <source>
        <dbReference type="ARBA" id="ARBA00023136"/>
    </source>
</evidence>
<dbReference type="Gene3D" id="1.20.1250.20">
    <property type="entry name" value="MFS general substrate transporter like domains"/>
    <property type="match status" value="2"/>
</dbReference>
<dbReference type="InterPro" id="IPR020846">
    <property type="entry name" value="MFS_dom"/>
</dbReference>
<comment type="subcellular location">
    <subcellularLocation>
        <location evidence="1">Cell membrane</location>
        <topology evidence="1">Multi-pass membrane protein</topology>
    </subcellularLocation>
</comment>
<evidence type="ECO:0000256" key="4">
    <source>
        <dbReference type="ARBA" id="ARBA00022475"/>
    </source>
</evidence>